<dbReference type="InterPro" id="IPR051711">
    <property type="entry name" value="Stress_Response_Reg"/>
</dbReference>
<dbReference type="OrthoDB" id="422427at2759"/>
<evidence type="ECO:0000256" key="3">
    <source>
        <dbReference type="ARBA" id="ARBA00022833"/>
    </source>
</evidence>
<keyword evidence="7" id="KW-0539">Nucleus</keyword>
<evidence type="ECO:0000256" key="5">
    <source>
        <dbReference type="ARBA" id="ARBA00023125"/>
    </source>
</evidence>
<dbReference type="GO" id="GO:0006351">
    <property type="term" value="P:DNA-templated transcription"/>
    <property type="evidence" value="ECO:0007669"/>
    <property type="project" value="InterPro"/>
</dbReference>
<dbReference type="SMART" id="SM00066">
    <property type="entry name" value="GAL4"/>
    <property type="match status" value="1"/>
</dbReference>
<gene>
    <name evidence="9" type="ORF">AWRI3579_g1539</name>
</gene>
<dbReference type="Pfam" id="PF04082">
    <property type="entry name" value="Fungal_trans"/>
    <property type="match status" value="1"/>
</dbReference>
<evidence type="ECO:0000256" key="7">
    <source>
        <dbReference type="ARBA" id="ARBA00023242"/>
    </source>
</evidence>
<organism evidence="9 10">
    <name type="scientific">Hanseniaspora osmophila</name>
    <dbReference type="NCBI Taxonomy" id="56408"/>
    <lineage>
        <taxon>Eukaryota</taxon>
        <taxon>Fungi</taxon>
        <taxon>Dikarya</taxon>
        <taxon>Ascomycota</taxon>
        <taxon>Saccharomycotina</taxon>
        <taxon>Saccharomycetes</taxon>
        <taxon>Saccharomycodales</taxon>
        <taxon>Saccharomycodaceae</taxon>
        <taxon>Hanseniaspora</taxon>
    </lineage>
</organism>
<dbReference type="GO" id="GO:0043565">
    <property type="term" value="F:sequence-specific DNA binding"/>
    <property type="evidence" value="ECO:0007669"/>
    <property type="project" value="TreeGrafter"/>
</dbReference>
<dbReference type="CDD" id="cd00067">
    <property type="entry name" value="GAL4"/>
    <property type="match status" value="1"/>
</dbReference>
<keyword evidence="10" id="KW-1185">Reference proteome</keyword>
<evidence type="ECO:0000259" key="8">
    <source>
        <dbReference type="PROSITE" id="PS50048"/>
    </source>
</evidence>
<keyword evidence="3" id="KW-0862">Zinc</keyword>
<dbReference type="EMBL" id="LPNM01000006">
    <property type="protein sequence ID" value="OEJ86386.1"/>
    <property type="molecule type" value="Genomic_DNA"/>
</dbReference>
<proteinExistence type="predicted"/>
<comment type="subcellular location">
    <subcellularLocation>
        <location evidence="1">Nucleus</location>
    </subcellularLocation>
</comment>
<protein>
    <submittedName>
        <fullName evidence="9">Putative transcriptional regulatory protein</fullName>
    </submittedName>
</protein>
<comment type="caution">
    <text evidence="9">The sequence shown here is derived from an EMBL/GenBank/DDBJ whole genome shotgun (WGS) entry which is preliminary data.</text>
</comment>
<dbReference type="Proteomes" id="UP000095728">
    <property type="component" value="Unassembled WGS sequence"/>
</dbReference>
<keyword evidence="6" id="KW-0804">Transcription</keyword>
<dbReference type="InParanoid" id="A0A1E5RHP3"/>
<sequence length="668" mass="76820">MPGIPNVRVFQLDNKNNNKLNPIRARISVACSNCRAKKIKCSGTHPCSYCTVYSLNCVYVPRSTRKRANSIVKHEHEGKSQLSSFGVLSSTPELTSLARVKKNEDKDFYKDILKQLYPNYHFPCTKDLHNKKKIIDDLKSQLALMSPEVDDKSSTTAEFTIELPPKEWALKLVTKTWNFACMLFRFYHRPSFLATLNSLYECEPSDYTNEQYRTLPLVYSVLACGALFCKEDSKSLEEQHIQQDEAYKYFKAASKLIDMANVTDIKSIQAIYMLTLFLQNSAKLATSYSYIGTALRAVIRKGFHKRSVFDGKLGESPLEFETRKRLFWTIYKTEIYMNCMLGLPTSLQEKDVSQDFPIDVDDENLFDDRILLQDDGKISSCGMNNEHTKIILILNHVKENFYSLNNDPLHPSLQKVYLIESEINKWMLELPEHLNPYAVNIPPEYLPANKLLHLDYLHVLISLYKPFLPYILHPEQREEHFMATKCINSCRSVIGVSKYMLENTLINGSYWFSQHTIFFAIACLMHLKKIKPESPEIENDRMVGMDILYKLKDSNQASAHIFSELAKNFNLLDLKREACVPEKDTQIKLESIGDLKISDLLKAQNICDPNLNPATPSFFSTPANDVVVSQHPQSLKENNDNFLPEFQEPGLEYMYMNGIFDQWPDAGV</sequence>
<evidence type="ECO:0000313" key="9">
    <source>
        <dbReference type="EMBL" id="OEJ86386.1"/>
    </source>
</evidence>
<dbReference type="GO" id="GO:0000981">
    <property type="term" value="F:DNA-binding transcription factor activity, RNA polymerase II-specific"/>
    <property type="evidence" value="ECO:0007669"/>
    <property type="project" value="InterPro"/>
</dbReference>
<evidence type="ECO:0000256" key="1">
    <source>
        <dbReference type="ARBA" id="ARBA00004123"/>
    </source>
</evidence>
<dbReference type="SUPFAM" id="SSF57701">
    <property type="entry name" value="Zn2/Cys6 DNA-binding domain"/>
    <property type="match status" value="1"/>
</dbReference>
<dbReference type="InterPro" id="IPR001138">
    <property type="entry name" value="Zn2Cys6_DnaBD"/>
</dbReference>
<dbReference type="PANTHER" id="PTHR47540:SF1">
    <property type="entry name" value="ACTIVATOR OF STRESS GENES 1-RELATED"/>
    <property type="match status" value="1"/>
</dbReference>
<keyword evidence="4" id="KW-0805">Transcription regulation</keyword>
<evidence type="ECO:0000256" key="2">
    <source>
        <dbReference type="ARBA" id="ARBA00022723"/>
    </source>
</evidence>
<accession>A0A1E5RHP3</accession>
<dbReference type="InterPro" id="IPR036864">
    <property type="entry name" value="Zn2-C6_fun-type_DNA-bd_sf"/>
</dbReference>
<dbReference type="GO" id="GO:0008270">
    <property type="term" value="F:zinc ion binding"/>
    <property type="evidence" value="ECO:0007669"/>
    <property type="project" value="InterPro"/>
</dbReference>
<feature type="domain" description="Zn(2)-C6 fungal-type" evidence="8">
    <location>
        <begin position="30"/>
        <end position="59"/>
    </location>
</feature>
<dbReference type="PANTHER" id="PTHR47540">
    <property type="entry name" value="THIAMINE REPRESSIBLE GENES REGULATORY PROTEIN THI5"/>
    <property type="match status" value="1"/>
</dbReference>
<dbReference type="Pfam" id="PF00172">
    <property type="entry name" value="Zn_clus"/>
    <property type="match status" value="1"/>
</dbReference>
<name>A0A1E5RHP3_9ASCO</name>
<dbReference type="PROSITE" id="PS50048">
    <property type="entry name" value="ZN2_CY6_FUNGAL_2"/>
    <property type="match status" value="1"/>
</dbReference>
<dbReference type="SMART" id="SM00906">
    <property type="entry name" value="Fungal_trans"/>
    <property type="match status" value="1"/>
</dbReference>
<dbReference type="Gene3D" id="4.10.240.10">
    <property type="entry name" value="Zn(2)-C6 fungal-type DNA-binding domain"/>
    <property type="match status" value="1"/>
</dbReference>
<dbReference type="InterPro" id="IPR007219">
    <property type="entry name" value="XnlR_reg_dom"/>
</dbReference>
<keyword evidence="5" id="KW-0238">DNA-binding</keyword>
<evidence type="ECO:0000256" key="4">
    <source>
        <dbReference type="ARBA" id="ARBA00023015"/>
    </source>
</evidence>
<dbReference type="STRING" id="56408.A0A1E5RHP3"/>
<dbReference type="AlphaFoldDB" id="A0A1E5RHP3"/>
<dbReference type="GO" id="GO:0005634">
    <property type="term" value="C:nucleus"/>
    <property type="evidence" value="ECO:0007669"/>
    <property type="project" value="UniProtKB-SubCell"/>
</dbReference>
<evidence type="ECO:0000256" key="6">
    <source>
        <dbReference type="ARBA" id="ARBA00023163"/>
    </source>
</evidence>
<dbReference type="GO" id="GO:0045944">
    <property type="term" value="P:positive regulation of transcription by RNA polymerase II"/>
    <property type="evidence" value="ECO:0007669"/>
    <property type="project" value="TreeGrafter"/>
</dbReference>
<dbReference type="PROSITE" id="PS00463">
    <property type="entry name" value="ZN2_CY6_FUNGAL_1"/>
    <property type="match status" value="1"/>
</dbReference>
<reference evidence="10" key="1">
    <citation type="journal article" date="2016" name="Genome Announc.">
        <title>Genome sequences of three species of Hanseniaspora isolated from spontaneous wine fermentations.</title>
        <authorList>
            <person name="Sternes P.R."/>
            <person name="Lee D."/>
            <person name="Kutyna D.R."/>
            <person name="Borneman A.R."/>
        </authorList>
    </citation>
    <scope>NUCLEOTIDE SEQUENCE [LARGE SCALE GENOMIC DNA]</scope>
    <source>
        <strain evidence="10">AWRI3579</strain>
    </source>
</reference>
<evidence type="ECO:0000313" key="10">
    <source>
        <dbReference type="Proteomes" id="UP000095728"/>
    </source>
</evidence>
<keyword evidence="2" id="KW-0479">Metal-binding</keyword>
<dbReference type="CDD" id="cd12148">
    <property type="entry name" value="fungal_TF_MHR"/>
    <property type="match status" value="1"/>
</dbReference>
<dbReference type="FunCoup" id="A0A1E5RHP3">
    <property type="interactions" value="143"/>
</dbReference>